<dbReference type="GO" id="GO:0004674">
    <property type="term" value="F:protein serine/threonine kinase activity"/>
    <property type="evidence" value="ECO:0007669"/>
    <property type="project" value="UniProtKB-EC"/>
</dbReference>
<dbReference type="PANTHER" id="PTHR42926:SF1">
    <property type="entry name" value="CIRCADIAN CLOCK OSCILLATOR PROTEIN KAIC 1"/>
    <property type="match status" value="1"/>
</dbReference>
<keyword evidence="5 8" id="KW-0418">Kinase</keyword>
<evidence type="ECO:0000256" key="2">
    <source>
        <dbReference type="ARBA" id="ARBA00022553"/>
    </source>
</evidence>
<evidence type="ECO:0000256" key="1">
    <source>
        <dbReference type="ARBA" id="ARBA00012513"/>
    </source>
</evidence>
<dbReference type="PANTHER" id="PTHR42926">
    <property type="match status" value="1"/>
</dbReference>
<dbReference type="InterPro" id="IPR014774">
    <property type="entry name" value="KaiC-like_dom"/>
</dbReference>
<evidence type="ECO:0000256" key="3">
    <source>
        <dbReference type="ARBA" id="ARBA00022679"/>
    </source>
</evidence>
<dbReference type="NCBIfam" id="TIGR02655">
    <property type="entry name" value="circ_KaiC"/>
    <property type="match status" value="1"/>
</dbReference>
<organism evidence="8 9">
    <name type="scientific">Microcystis aeruginosa PCC 9432</name>
    <dbReference type="NCBI Taxonomy" id="1160280"/>
    <lineage>
        <taxon>Bacteria</taxon>
        <taxon>Bacillati</taxon>
        <taxon>Cyanobacteriota</taxon>
        <taxon>Cyanophyceae</taxon>
        <taxon>Oscillatoriophycideae</taxon>
        <taxon>Chroococcales</taxon>
        <taxon>Microcystaceae</taxon>
        <taxon>Microcystis</taxon>
    </lineage>
</organism>
<dbReference type="Gene3D" id="3.40.50.300">
    <property type="entry name" value="P-loop containing nucleotide triphosphate hydrolases"/>
    <property type="match status" value="2"/>
</dbReference>
<dbReference type="InterPro" id="IPR047221">
    <property type="entry name" value="KaiC_N"/>
</dbReference>
<dbReference type="PIRSF" id="PIRSF039117">
    <property type="entry name" value="KaiC"/>
    <property type="match status" value="1"/>
</dbReference>
<evidence type="ECO:0000259" key="7">
    <source>
        <dbReference type="PROSITE" id="PS51146"/>
    </source>
</evidence>
<protein>
    <recommendedName>
        <fullName evidence="1">non-specific serine/threonine protein kinase</fullName>
        <ecNumber evidence="1">2.7.11.1</ecNumber>
    </recommendedName>
</protein>
<proteinExistence type="predicted"/>
<dbReference type="GO" id="GO:0005524">
    <property type="term" value="F:ATP binding"/>
    <property type="evidence" value="ECO:0007669"/>
    <property type="project" value="InterPro"/>
</dbReference>
<dbReference type="PROSITE" id="PS51146">
    <property type="entry name" value="KAIC"/>
    <property type="match status" value="2"/>
</dbReference>
<dbReference type="CDD" id="cd19485">
    <property type="entry name" value="KaiC-N"/>
    <property type="match status" value="1"/>
</dbReference>
<dbReference type="CDD" id="cd19484">
    <property type="entry name" value="KaiC_C"/>
    <property type="match status" value="1"/>
</dbReference>
<dbReference type="SUPFAM" id="SSF52540">
    <property type="entry name" value="P-loop containing nucleoside triphosphate hydrolases"/>
    <property type="match status" value="2"/>
</dbReference>
<dbReference type="InterPro" id="IPR030665">
    <property type="entry name" value="KaiC"/>
</dbReference>
<gene>
    <name evidence="8" type="primary">kaiC</name>
    <name evidence="8" type="ORF">MICCA_620003</name>
</gene>
<name>A0A830ZQ80_MICAE</name>
<dbReference type="Proteomes" id="UP000005806">
    <property type="component" value="Unassembled WGS sequence"/>
</dbReference>
<keyword evidence="3 8" id="KW-0808">Transferase</keyword>
<feature type="domain" description="KaiC" evidence="7">
    <location>
        <begin position="263"/>
        <end position="495"/>
    </location>
</feature>
<keyword evidence="6" id="KW-0378">Hydrolase</keyword>
<dbReference type="InterPro" id="IPR027417">
    <property type="entry name" value="P-loop_NTPase"/>
</dbReference>
<dbReference type="InterPro" id="IPR010624">
    <property type="entry name" value="KaiC_dom"/>
</dbReference>
<accession>A0A830ZQ80</accession>
<dbReference type="GO" id="GO:0042752">
    <property type="term" value="P:regulation of circadian rhythm"/>
    <property type="evidence" value="ECO:0007669"/>
    <property type="project" value="InterPro"/>
</dbReference>
<evidence type="ECO:0000256" key="6">
    <source>
        <dbReference type="ARBA" id="ARBA00022801"/>
    </source>
</evidence>
<evidence type="ECO:0000313" key="8">
    <source>
        <dbReference type="EMBL" id="CCH95011.1"/>
    </source>
</evidence>
<dbReference type="NCBIfam" id="NF006799">
    <property type="entry name" value="PRK09302.1"/>
    <property type="match status" value="1"/>
</dbReference>
<dbReference type="GO" id="GO:0000287">
    <property type="term" value="F:magnesium ion binding"/>
    <property type="evidence" value="ECO:0007669"/>
    <property type="project" value="InterPro"/>
</dbReference>
<dbReference type="GO" id="GO:0016787">
    <property type="term" value="F:hydrolase activity"/>
    <property type="evidence" value="ECO:0007669"/>
    <property type="project" value="UniProtKB-KW"/>
</dbReference>
<feature type="domain" description="KaiC" evidence="7">
    <location>
        <begin position="20"/>
        <end position="262"/>
    </location>
</feature>
<dbReference type="GO" id="GO:0003677">
    <property type="term" value="F:DNA binding"/>
    <property type="evidence" value="ECO:0007669"/>
    <property type="project" value="InterPro"/>
</dbReference>
<comment type="caution">
    <text evidence="8">The sequence shown here is derived from an EMBL/GenBank/DDBJ whole genome shotgun (WGS) entry which is preliminary data.</text>
</comment>
<reference evidence="8 9" key="1">
    <citation type="submission" date="2012-04" db="EMBL/GenBank/DDBJ databases">
        <authorList>
            <person name="Genoscope - CEA"/>
        </authorList>
    </citation>
    <scope>NUCLEOTIDE SEQUENCE [LARGE SCALE GENOMIC DNA]</scope>
    <source>
        <strain evidence="8 9">9432</strain>
    </source>
</reference>
<evidence type="ECO:0000256" key="5">
    <source>
        <dbReference type="ARBA" id="ARBA00022777"/>
    </source>
</evidence>
<sequence>MARFHRELRMTQNNPLELIEKLETGIPGFDFLSEGGLPKGRATLIAGTAGSAKTVFACQFLAEGIKNGENGVFVTFEEPPHALRKNMGGFGWNIRQWEENRQWAFVDASPQPEEKPMVTGEYDLGALIARIEFAIRKNKAKRVSMDSLGAIFSHLSDSAQVRSDLFRLATALRELEVTAIMTAERTQEYGEISRYGVEEFVADNVVILRNVLTDEKRRRTIEILKYRGTDHQKGEFPFTIIPNKGAVIIPLSAIELEQKSSNIRITSGSLELDRMCGGGFFRDSVILVSGATGTGKTLMVTEFMAGGVTNGERCLIFAFEESREQLFRNATGWGVDYDRMEKEGKLKVVCRYPETTGLENHLIMMKEIIEEFQPNRVAVDSLSALERVSNLKGFREFIIGLTSFIKQKEVGGLFTSTTPTLLGGSSITEAHISTITDSIILLRYVEMYGEMRRGITVLKMRGSMHDKDIREFSIDHQGMHIGQPFRNVTGILAGTPMYTAQTEVERLSGLFEDRS</sequence>
<dbReference type="InterPro" id="IPR013503">
    <property type="entry name" value="Circadian_KaiC_bact"/>
</dbReference>
<dbReference type="GO" id="GO:0006355">
    <property type="term" value="P:regulation of DNA-templated transcription"/>
    <property type="evidence" value="ECO:0007669"/>
    <property type="project" value="InterPro"/>
</dbReference>
<dbReference type="InterPro" id="IPR047222">
    <property type="entry name" value="KaiC_C"/>
</dbReference>
<evidence type="ECO:0000256" key="4">
    <source>
        <dbReference type="ARBA" id="ARBA00022737"/>
    </source>
</evidence>
<dbReference type="EC" id="2.7.11.1" evidence="1"/>
<dbReference type="InterPro" id="IPR051347">
    <property type="entry name" value="Circadian_clock_KaiC-rel"/>
</dbReference>
<dbReference type="AlphaFoldDB" id="A0A830ZQ80"/>
<dbReference type="Pfam" id="PF06745">
    <property type="entry name" value="ATPase"/>
    <property type="match status" value="2"/>
</dbReference>
<keyword evidence="2" id="KW-0597">Phosphoprotein</keyword>
<keyword evidence="4" id="KW-0677">Repeat</keyword>
<evidence type="ECO:0000313" key="9">
    <source>
        <dbReference type="Proteomes" id="UP000005806"/>
    </source>
</evidence>
<dbReference type="EMBL" id="CAIH01000398">
    <property type="protein sequence ID" value="CCH95011.1"/>
    <property type="molecule type" value="Genomic_DNA"/>
</dbReference>